<reference evidence="1" key="1">
    <citation type="submission" date="2021-05" db="EMBL/GenBank/DDBJ databases">
        <authorList>
            <person name="Scholz U."/>
            <person name="Mascher M."/>
            <person name="Fiebig A."/>
        </authorList>
    </citation>
    <scope>NUCLEOTIDE SEQUENCE [LARGE SCALE GENOMIC DNA]</scope>
</reference>
<evidence type="ECO:0000313" key="2">
    <source>
        <dbReference type="Proteomes" id="UP001732700"/>
    </source>
</evidence>
<accession>A0ACD5YCZ9</accession>
<sequence>MALKGTPQFAAECSSASSRSLYPTQPTLDLEVTVVSAEEVVLGVGGTGLRKRKPLDRGAYAVVHTDTEAALTRANDEDGNCNGYPCWGETVHVKASERAAAIDVEICRMRSDGRKESVAAARVPVADFSCCPPGYLHCLSYRLFDSGSRMQTRNGIVNIRVKRLTGVAPPGGRLEKGGKAVDDDAASGSGDSCCGGVAKDGKVPSASAAAAVPAPAPAGVVMGYPVGYNPGVQANGKSSA</sequence>
<organism evidence="1 2">
    <name type="scientific">Avena sativa</name>
    <name type="common">Oat</name>
    <dbReference type="NCBI Taxonomy" id="4498"/>
    <lineage>
        <taxon>Eukaryota</taxon>
        <taxon>Viridiplantae</taxon>
        <taxon>Streptophyta</taxon>
        <taxon>Embryophyta</taxon>
        <taxon>Tracheophyta</taxon>
        <taxon>Spermatophyta</taxon>
        <taxon>Magnoliopsida</taxon>
        <taxon>Liliopsida</taxon>
        <taxon>Poales</taxon>
        <taxon>Poaceae</taxon>
        <taxon>BOP clade</taxon>
        <taxon>Pooideae</taxon>
        <taxon>Poodae</taxon>
        <taxon>Poeae</taxon>
        <taxon>Poeae Chloroplast Group 1 (Aveneae type)</taxon>
        <taxon>Aveninae</taxon>
        <taxon>Avena</taxon>
    </lineage>
</organism>
<protein>
    <submittedName>
        <fullName evidence="1">Uncharacterized protein</fullName>
    </submittedName>
</protein>
<dbReference type="EnsemblPlants" id="AVESA.00010b.r2.5DG0953620.1">
    <property type="protein sequence ID" value="AVESA.00010b.r2.5DG0953620.1.CDS.1"/>
    <property type="gene ID" value="AVESA.00010b.r2.5DG0953620"/>
</dbReference>
<reference evidence="1" key="2">
    <citation type="submission" date="2025-09" db="UniProtKB">
        <authorList>
            <consortium name="EnsemblPlants"/>
        </authorList>
    </citation>
    <scope>IDENTIFICATION</scope>
</reference>
<evidence type="ECO:0000313" key="1">
    <source>
        <dbReference type="EnsemblPlants" id="AVESA.00010b.r2.5DG0953620.1.CDS.1"/>
    </source>
</evidence>
<dbReference type="Proteomes" id="UP001732700">
    <property type="component" value="Chromosome 5D"/>
</dbReference>
<keyword evidence="2" id="KW-1185">Reference proteome</keyword>
<proteinExistence type="predicted"/>
<name>A0ACD5YCZ9_AVESA</name>